<dbReference type="AlphaFoldDB" id="A0A0C3EYL4"/>
<dbReference type="InterPro" id="IPR036770">
    <property type="entry name" value="Ankyrin_rpt-contain_sf"/>
</dbReference>
<dbReference type="Proteomes" id="UP000054166">
    <property type="component" value="Unassembled WGS sequence"/>
</dbReference>
<dbReference type="Gene3D" id="1.25.40.20">
    <property type="entry name" value="Ankyrin repeat-containing domain"/>
    <property type="match status" value="1"/>
</dbReference>
<keyword evidence="1" id="KW-0040">ANK repeat</keyword>
<organism evidence="2 3">
    <name type="scientific">Piloderma croceum (strain F 1598)</name>
    <dbReference type="NCBI Taxonomy" id="765440"/>
    <lineage>
        <taxon>Eukaryota</taxon>
        <taxon>Fungi</taxon>
        <taxon>Dikarya</taxon>
        <taxon>Basidiomycota</taxon>
        <taxon>Agaricomycotina</taxon>
        <taxon>Agaricomycetes</taxon>
        <taxon>Agaricomycetidae</taxon>
        <taxon>Atheliales</taxon>
        <taxon>Atheliaceae</taxon>
        <taxon>Piloderma</taxon>
    </lineage>
</organism>
<dbReference type="EMBL" id="KN833023">
    <property type="protein sequence ID" value="KIM77590.1"/>
    <property type="molecule type" value="Genomic_DNA"/>
</dbReference>
<reference evidence="2 3" key="1">
    <citation type="submission" date="2014-04" db="EMBL/GenBank/DDBJ databases">
        <authorList>
            <consortium name="DOE Joint Genome Institute"/>
            <person name="Kuo A."/>
            <person name="Tarkka M."/>
            <person name="Buscot F."/>
            <person name="Kohler A."/>
            <person name="Nagy L.G."/>
            <person name="Floudas D."/>
            <person name="Copeland A."/>
            <person name="Barry K.W."/>
            <person name="Cichocki N."/>
            <person name="Veneault-Fourrey C."/>
            <person name="LaButti K."/>
            <person name="Lindquist E.A."/>
            <person name="Lipzen A."/>
            <person name="Lundell T."/>
            <person name="Morin E."/>
            <person name="Murat C."/>
            <person name="Sun H."/>
            <person name="Tunlid A."/>
            <person name="Henrissat B."/>
            <person name="Grigoriev I.V."/>
            <person name="Hibbett D.S."/>
            <person name="Martin F."/>
            <person name="Nordberg H.P."/>
            <person name="Cantor M.N."/>
            <person name="Hua S.X."/>
        </authorList>
    </citation>
    <scope>NUCLEOTIDE SEQUENCE [LARGE SCALE GENOMIC DNA]</scope>
    <source>
        <strain evidence="2 3">F 1598</strain>
    </source>
</reference>
<dbReference type="InParanoid" id="A0A0C3EYL4"/>
<feature type="repeat" description="ANK" evidence="1">
    <location>
        <begin position="8"/>
        <end position="33"/>
    </location>
</feature>
<dbReference type="InterPro" id="IPR002110">
    <property type="entry name" value="Ankyrin_rpt"/>
</dbReference>
<sequence>SAPIVGSSGSIPLHFAAANKHTDVVPTLLLHGAHAPEMLARENGKGSTVEVLRVWLENKDRLSTFLISYIELWVYGTFSTYLPRI</sequence>
<evidence type="ECO:0000256" key="1">
    <source>
        <dbReference type="PROSITE-ProRule" id="PRU00023"/>
    </source>
</evidence>
<keyword evidence="3" id="KW-1185">Reference proteome</keyword>
<dbReference type="STRING" id="765440.A0A0C3EYL4"/>
<name>A0A0C3EYL4_PILCF</name>
<proteinExistence type="predicted"/>
<reference evidence="3" key="2">
    <citation type="submission" date="2015-01" db="EMBL/GenBank/DDBJ databases">
        <title>Evolutionary Origins and Diversification of the Mycorrhizal Mutualists.</title>
        <authorList>
            <consortium name="DOE Joint Genome Institute"/>
            <consortium name="Mycorrhizal Genomics Consortium"/>
            <person name="Kohler A."/>
            <person name="Kuo A."/>
            <person name="Nagy L.G."/>
            <person name="Floudas D."/>
            <person name="Copeland A."/>
            <person name="Barry K.W."/>
            <person name="Cichocki N."/>
            <person name="Veneault-Fourrey C."/>
            <person name="LaButti K."/>
            <person name="Lindquist E.A."/>
            <person name="Lipzen A."/>
            <person name="Lundell T."/>
            <person name="Morin E."/>
            <person name="Murat C."/>
            <person name="Riley R."/>
            <person name="Ohm R."/>
            <person name="Sun H."/>
            <person name="Tunlid A."/>
            <person name="Henrissat B."/>
            <person name="Grigoriev I.V."/>
            <person name="Hibbett D.S."/>
            <person name="Martin F."/>
        </authorList>
    </citation>
    <scope>NUCLEOTIDE SEQUENCE [LARGE SCALE GENOMIC DNA]</scope>
    <source>
        <strain evidence="3">F 1598</strain>
    </source>
</reference>
<feature type="non-terminal residue" evidence="2">
    <location>
        <position position="1"/>
    </location>
</feature>
<dbReference type="PROSITE" id="PS50088">
    <property type="entry name" value="ANK_REPEAT"/>
    <property type="match status" value="1"/>
</dbReference>
<dbReference type="PROSITE" id="PS50297">
    <property type="entry name" value="ANK_REP_REGION"/>
    <property type="match status" value="1"/>
</dbReference>
<evidence type="ECO:0000313" key="3">
    <source>
        <dbReference type="Proteomes" id="UP000054166"/>
    </source>
</evidence>
<dbReference type="OrthoDB" id="194358at2759"/>
<evidence type="ECO:0000313" key="2">
    <source>
        <dbReference type="EMBL" id="KIM77590.1"/>
    </source>
</evidence>
<dbReference type="Pfam" id="PF00023">
    <property type="entry name" value="Ank"/>
    <property type="match status" value="1"/>
</dbReference>
<dbReference type="SUPFAM" id="SSF48403">
    <property type="entry name" value="Ankyrin repeat"/>
    <property type="match status" value="1"/>
</dbReference>
<gene>
    <name evidence="2" type="ORF">PILCRDRAFT_76518</name>
</gene>
<dbReference type="HOGENOM" id="CLU_2518723_0_0_1"/>
<protein>
    <submittedName>
        <fullName evidence="2">Uncharacterized protein</fullName>
    </submittedName>
</protein>
<accession>A0A0C3EYL4</accession>